<proteinExistence type="predicted"/>
<dbReference type="EMBL" id="CM042884">
    <property type="protein sequence ID" value="KAI4370843.1"/>
    <property type="molecule type" value="Genomic_DNA"/>
</dbReference>
<comment type="caution">
    <text evidence="1">The sequence shown here is derived from an EMBL/GenBank/DDBJ whole genome shotgun (WGS) entry which is preliminary data.</text>
</comment>
<gene>
    <name evidence="1" type="ORF">MLD38_019146</name>
</gene>
<protein>
    <submittedName>
        <fullName evidence="1">Uncharacterized protein</fullName>
    </submittedName>
</protein>
<name>A0ACB9QW00_9MYRT</name>
<evidence type="ECO:0000313" key="2">
    <source>
        <dbReference type="Proteomes" id="UP001057402"/>
    </source>
</evidence>
<organism evidence="1 2">
    <name type="scientific">Melastoma candidum</name>
    <dbReference type="NCBI Taxonomy" id="119954"/>
    <lineage>
        <taxon>Eukaryota</taxon>
        <taxon>Viridiplantae</taxon>
        <taxon>Streptophyta</taxon>
        <taxon>Embryophyta</taxon>
        <taxon>Tracheophyta</taxon>
        <taxon>Spermatophyta</taxon>
        <taxon>Magnoliopsida</taxon>
        <taxon>eudicotyledons</taxon>
        <taxon>Gunneridae</taxon>
        <taxon>Pentapetalae</taxon>
        <taxon>rosids</taxon>
        <taxon>malvids</taxon>
        <taxon>Myrtales</taxon>
        <taxon>Melastomataceae</taxon>
        <taxon>Melastomatoideae</taxon>
        <taxon>Melastomateae</taxon>
        <taxon>Melastoma</taxon>
    </lineage>
</organism>
<reference evidence="2" key="1">
    <citation type="journal article" date="2023" name="Front. Plant Sci.">
        <title>Chromosomal-level genome assembly of Melastoma candidum provides insights into trichome evolution.</title>
        <authorList>
            <person name="Zhong Y."/>
            <person name="Wu W."/>
            <person name="Sun C."/>
            <person name="Zou P."/>
            <person name="Liu Y."/>
            <person name="Dai S."/>
            <person name="Zhou R."/>
        </authorList>
    </citation>
    <scope>NUCLEOTIDE SEQUENCE [LARGE SCALE GENOMIC DNA]</scope>
</reference>
<evidence type="ECO:0000313" key="1">
    <source>
        <dbReference type="EMBL" id="KAI4370843.1"/>
    </source>
</evidence>
<keyword evidence="2" id="KW-1185">Reference proteome</keyword>
<sequence>MGNCLFGGLGDEEGVVRVVTPNGGVMELCGPVVVGSIVDEFPGHGVFPTADDLFCRPLGHQEELVANGCYYLLPLKGMDAGRMVRQGHARSYSVPRSPQATPYRMSVDYRGAFKRPCREVFARDGVRIGRIGKNGVWKVRLVISTGQLLEILSEEASTEELIESVRAVAKCGKGLRPGGVLGSDHWSLSSSSRNASSKLSELINIIS</sequence>
<accession>A0ACB9QW00</accession>
<dbReference type="Proteomes" id="UP001057402">
    <property type="component" value="Chromosome 5"/>
</dbReference>